<proteinExistence type="predicted"/>
<gene>
    <name evidence="3" type="ORF">ACD_71C00239G0003</name>
</gene>
<reference evidence="3" key="1">
    <citation type="journal article" date="2012" name="Science">
        <title>Fermentation, hydrogen, and sulfur metabolism in multiple uncultivated bacterial phyla.</title>
        <authorList>
            <person name="Wrighton K.C."/>
            <person name="Thomas B.C."/>
            <person name="Sharon I."/>
            <person name="Miller C.S."/>
            <person name="Castelle C.J."/>
            <person name="VerBerkmoes N.C."/>
            <person name="Wilkins M.J."/>
            <person name="Hettich R.L."/>
            <person name="Lipton M.S."/>
            <person name="Williams K.H."/>
            <person name="Long P.E."/>
            <person name="Banfield J.F."/>
        </authorList>
    </citation>
    <scope>NUCLEOTIDE SEQUENCE [LARGE SCALE GENOMIC DNA]</scope>
</reference>
<keyword evidence="1" id="KW-0520">NAD</keyword>
<dbReference type="Pfam" id="PF01370">
    <property type="entry name" value="Epimerase"/>
    <property type="match status" value="1"/>
</dbReference>
<evidence type="ECO:0000259" key="2">
    <source>
        <dbReference type="Pfam" id="PF01370"/>
    </source>
</evidence>
<dbReference type="InterPro" id="IPR001509">
    <property type="entry name" value="Epimerase_deHydtase"/>
</dbReference>
<dbReference type="SUPFAM" id="SSF51735">
    <property type="entry name" value="NAD(P)-binding Rossmann-fold domains"/>
    <property type="match status" value="1"/>
</dbReference>
<accession>K1Z3I3</accession>
<evidence type="ECO:0000256" key="1">
    <source>
        <dbReference type="ARBA" id="ARBA00023027"/>
    </source>
</evidence>
<dbReference type="AlphaFoldDB" id="K1Z3I3"/>
<name>K1Z3I3_9BACT</name>
<evidence type="ECO:0000313" key="3">
    <source>
        <dbReference type="EMBL" id="EKD44097.1"/>
    </source>
</evidence>
<feature type="domain" description="NAD-dependent epimerase/dehydratase" evidence="2">
    <location>
        <begin position="3"/>
        <end position="244"/>
    </location>
</feature>
<dbReference type="PANTHER" id="PTHR43574">
    <property type="entry name" value="EPIMERASE-RELATED"/>
    <property type="match status" value="1"/>
</dbReference>
<organism evidence="3">
    <name type="scientific">uncultured bacterium</name>
    <name type="common">gcode 4</name>
    <dbReference type="NCBI Taxonomy" id="1234023"/>
    <lineage>
        <taxon>Bacteria</taxon>
        <taxon>environmental samples</taxon>
    </lineage>
</organism>
<sequence>MKILITGTSGFIGFHTAKVLLERGDTIIGVDNENDYYDVNLKETRRAILEQYPNFSFYKGDISDFSFLEKVFEAEKPEKVLNLAAQAGVRYSLINPFAYVQTNLVGFHNIIELSKRYAVKNFVYASSSSVYGKNKKQPYSVEDKVDHPMSLYAATKKSNELIAHAYSHLFNLPTTGIRFFTVYGPYGRPDMAYFSFSKKILKKETIDVFNYGKSVRDLMYIDDIVDGVVKCLDNSFQYEVFNLGNDNPITLEYMISLIEKGLGETAEKNYLPAQPGDVDETWADIEYSKKMLHWEPKVRVEEGMEKTMTWLKSYLTK</sequence>
<dbReference type="Gene3D" id="3.90.25.10">
    <property type="entry name" value="UDP-galactose 4-epimerase, domain 1"/>
    <property type="match status" value="1"/>
</dbReference>
<dbReference type="Gene3D" id="3.40.50.720">
    <property type="entry name" value="NAD(P)-binding Rossmann-like Domain"/>
    <property type="match status" value="1"/>
</dbReference>
<comment type="caution">
    <text evidence="3">The sequence shown here is derived from an EMBL/GenBank/DDBJ whole genome shotgun (WGS) entry which is preliminary data.</text>
</comment>
<dbReference type="InterPro" id="IPR036291">
    <property type="entry name" value="NAD(P)-bd_dom_sf"/>
</dbReference>
<protein>
    <recommendedName>
        <fullName evidence="2">NAD-dependent epimerase/dehydratase domain-containing protein</fullName>
    </recommendedName>
</protein>
<dbReference type="EMBL" id="AMFJ01028970">
    <property type="protein sequence ID" value="EKD44097.1"/>
    <property type="molecule type" value="Genomic_DNA"/>
</dbReference>
<dbReference type="PRINTS" id="PR01713">
    <property type="entry name" value="NUCEPIMERASE"/>
</dbReference>